<dbReference type="GeneID" id="29125465"/>
<feature type="region of interest" description="Disordered" evidence="1">
    <location>
        <begin position="134"/>
        <end position="157"/>
    </location>
</feature>
<evidence type="ECO:0000256" key="1">
    <source>
        <dbReference type="SAM" id="MobiDB-lite"/>
    </source>
</evidence>
<reference evidence="2 3" key="1">
    <citation type="submission" date="2015-08" db="EMBL/GenBank/DDBJ databases">
        <authorList>
            <person name="Babu N.S."/>
            <person name="Beckwith C.J."/>
            <person name="Beseler K.G."/>
            <person name="Brison A."/>
            <person name="Carone J.V."/>
            <person name="Caskin T.P."/>
            <person name="Diamond M."/>
            <person name="Durham M.E."/>
            <person name="Foxe J.M."/>
            <person name="Go M."/>
            <person name="Henderson B.A."/>
            <person name="Jones I.B."/>
            <person name="McGettigan J.A."/>
            <person name="Micheletti S.J."/>
            <person name="Nasrallah M.E."/>
            <person name="Ortiz D."/>
            <person name="Piller C.R."/>
            <person name="Privatt S.R."/>
            <person name="Schneider S.L."/>
            <person name="Sharp S."/>
            <person name="Smith T.C."/>
            <person name="Stanton J.D."/>
            <person name="Ullery H.E."/>
            <person name="Wilson R.J."/>
            <person name="Serrano M.G."/>
            <person name="Buck G."/>
            <person name="Lee V."/>
            <person name="Wang Y."/>
            <person name="Carvalho R."/>
            <person name="Voegtly L."/>
            <person name="Shi R."/>
            <person name="Duckworth R."/>
            <person name="Johnson A."/>
            <person name="Loviza R."/>
            <person name="Walstead R."/>
            <person name="Shah Z."/>
            <person name="Kiflezghi M."/>
            <person name="Wade K."/>
            <person name="Ball S.L."/>
            <person name="Bradley K.W."/>
            <person name="Asai D.J."/>
            <person name="Bowman C.A."/>
            <person name="Russell D.A."/>
            <person name="Pope W.H."/>
            <person name="Jacobs-Sera D."/>
            <person name="Hendrix R.W."/>
            <person name="Hatfull G.F."/>
        </authorList>
    </citation>
    <scope>NUCLEOTIDE SEQUENCE [LARGE SCALE GENOMIC DNA]</scope>
</reference>
<accession>A0A127AWW7</accession>
<dbReference type="KEGG" id="vg:29125465"/>
<gene>
    <name evidence="2" type="ORF">SP15_289</name>
</gene>
<name>A0A127AWW7_9CAUD</name>
<sequence>MKCIMDIKGNETDSIIQVEIITDNYTTLSNDVIAPDTLDFKTALRVVNSIIHTDVNDYSEASGVLDLVNLEIAVVSRTSDFRVDCRLNGIPKMLYIDAIQAIKDPQIIINGREIPRATFDALIQSYVLEDLSRSNDQTKQDTKQLQEQSDSEQPQIEAKLGIRARLSKFLIKLGEKLGSSSQK</sequence>
<feature type="compositionally biased region" description="Polar residues" evidence="1">
    <location>
        <begin position="145"/>
        <end position="154"/>
    </location>
</feature>
<proteinExistence type="predicted"/>
<evidence type="ECO:0000313" key="2">
    <source>
        <dbReference type="EMBL" id="AMM45097.1"/>
    </source>
</evidence>
<dbReference type="Proteomes" id="UP000203261">
    <property type="component" value="Segment"/>
</dbReference>
<organism evidence="2 3">
    <name type="scientific">Bacillus phage SP-15</name>
    <dbReference type="NCBI Taxonomy" id="1792032"/>
    <lineage>
        <taxon>Viruses</taxon>
        <taxon>Duplodnaviria</taxon>
        <taxon>Heunggongvirae</taxon>
        <taxon>Uroviricota</taxon>
        <taxon>Caudoviricetes</taxon>
        <taxon>Thornevirus</taxon>
        <taxon>Thornevirus SP15</taxon>
    </lineage>
</organism>
<dbReference type="EMBL" id="KT624200">
    <property type="protein sequence ID" value="AMM45097.1"/>
    <property type="molecule type" value="Genomic_DNA"/>
</dbReference>
<evidence type="ECO:0000313" key="3">
    <source>
        <dbReference type="Proteomes" id="UP000203261"/>
    </source>
</evidence>
<dbReference type="RefSeq" id="YP_009302686.1">
    <property type="nucleotide sequence ID" value="NC_031245.1"/>
</dbReference>
<protein>
    <submittedName>
        <fullName evidence="2">Uncharacterized protein</fullName>
    </submittedName>
</protein>
<keyword evidence="3" id="KW-1185">Reference proteome</keyword>
<feature type="compositionally biased region" description="Basic and acidic residues" evidence="1">
    <location>
        <begin position="134"/>
        <end position="144"/>
    </location>
</feature>